<keyword evidence="1" id="KW-0732">Signal</keyword>
<evidence type="ECO:0000256" key="1">
    <source>
        <dbReference type="SAM" id="SignalP"/>
    </source>
</evidence>
<organism evidence="2 3">
    <name type="scientific">Armillaria novae-zelandiae</name>
    <dbReference type="NCBI Taxonomy" id="153914"/>
    <lineage>
        <taxon>Eukaryota</taxon>
        <taxon>Fungi</taxon>
        <taxon>Dikarya</taxon>
        <taxon>Basidiomycota</taxon>
        <taxon>Agaricomycotina</taxon>
        <taxon>Agaricomycetes</taxon>
        <taxon>Agaricomycetidae</taxon>
        <taxon>Agaricales</taxon>
        <taxon>Marasmiineae</taxon>
        <taxon>Physalacriaceae</taxon>
        <taxon>Armillaria</taxon>
    </lineage>
</organism>
<dbReference type="AlphaFoldDB" id="A0AA39UEB4"/>
<comment type="caution">
    <text evidence="2">The sequence shown here is derived from an EMBL/GenBank/DDBJ whole genome shotgun (WGS) entry which is preliminary data.</text>
</comment>
<feature type="signal peptide" evidence="1">
    <location>
        <begin position="1"/>
        <end position="32"/>
    </location>
</feature>
<evidence type="ECO:0008006" key="4">
    <source>
        <dbReference type="Google" id="ProtNLM"/>
    </source>
</evidence>
<feature type="chain" id="PRO_5041311945" description="C2H2-type domain-containing protein" evidence="1">
    <location>
        <begin position="33"/>
        <end position="371"/>
    </location>
</feature>
<evidence type="ECO:0000313" key="3">
    <source>
        <dbReference type="Proteomes" id="UP001175227"/>
    </source>
</evidence>
<sequence length="371" mass="41927">MPLAAFWSTAGRNRRRSLILLSWGIFFNFQMANPVLKGNVEGKRACPGCTELLRFSQHTEIHCVANHDESPSVLRRPTKHEMSFSRKLEIAQWSGVQMHGGYKLTDRSDVTIFRIFRTIFGPSISMWAFKKPGIPRRRVRDLRVPISWDTAGSFKRNLRGFVFYGAPQGDDEVLEMLQNKEHHYSEVTEIEFLKMTSWKDATTKSRPLGTSTTEGLNILGEECSRFTGGQIQSCIEGSGRRGRLRRNHGWWKEDQRYGPSGDDNVGNTLHLTVCDSVSGAQTPSDTMNGYMRRSMAKAFSYRQIREVEQNFGAKKDSGCDENVLKRNAGRLKSEIEQEGDAMQLGGKLRIKSLTDIEQGAPEISGSARPKI</sequence>
<name>A0AA39UEB4_9AGAR</name>
<gene>
    <name evidence="2" type="ORF">IW261DRAFT_1417510</name>
</gene>
<keyword evidence="3" id="KW-1185">Reference proteome</keyword>
<reference evidence="2" key="1">
    <citation type="submission" date="2023-06" db="EMBL/GenBank/DDBJ databases">
        <authorList>
            <consortium name="Lawrence Berkeley National Laboratory"/>
            <person name="Ahrendt S."/>
            <person name="Sahu N."/>
            <person name="Indic B."/>
            <person name="Wong-Bajracharya J."/>
            <person name="Merenyi Z."/>
            <person name="Ke H.-M."/>
            <person name="Monk M."/>
            <person name="Kocsube S."/>
            <person name="Drula E."/>
            <person name="Lipzen A."/>
            <person name="Balint B."/>
            <person name="Henrissat B."/>
            <person name="Andreopoulos B."/>
            <person name="Martin F.M."/>
            <person name="Harder C.B."/>
            <person name="Rigling D."/>
            <person name="Ford K.L."/>
            <person name="Foster G.D."/>
            <person name="Pangilinan J."/>
            <person name="Papanicolaou A."/>
            <person name="Barry K."/>
            <person name="LaButti K."/>
            <person name="Viragh M."/>
            <person name="Koriabine M."/>
            <person name="Yan M."/>
            <person name="Riley R."/>
            <person name="Champramary S."/>
            <person name="Plett K.L."/>
            <person name="Tsai I.J."/>
            <person name="Slot J."/>
            <person name="Sipos G."/>
            <person name="Plett J."/>
            <person name="Nagy L.G."/>
            <person name="Grigoriev I.V."/>
        </authorList>
    </citation>
    <scope>NUCLEOTIDE SEQUENCE</scope>
    <source>
        <strain evidence="2">ICMP 16352</strain>
    </source>
</reference>
<evidence type="ECO:0000313" key="2">
    <source>
        <dbReference type="EMBL" id="KAK0483703.1"/>
    </source>
</evidence>
<dbReference type="Proteomes" id="UP001175227">
    <property type="component" value="Unassembled WGS sequence"/>
</dbReference>
<proteinExistence type="predicted"/>
<protein>
    <recommendedName>
        <fullName evidence="4">C2H2-type domain-containing protein</fullName>
    </recommendedName>
</protein>
<accession>A0AA39UEB4</accession>
<dbReference type="EMBL" id="JAUEPR010000006">
    <property type="protein sequence ID" value="KAK0483703.1"/>
    <property type="molecule type" value="Genomic_DNA"/>
</dbReference>